<gene>
    <name evidence="1" type="ORF">PCIT_a1087</name>
</gene>
<evidence type="ECO:0000313" key="1">
    <source>
        <dbReference type="EMBL" id="KAF7775009.1"/>
    </source>
</evidence>
<accession>A0AAD4ALV6</accession>
<organism evidence="1 2">
    <name type="scientific">Pseudoalteromonas citrea</name>
    <dbReference type="NCBI Taxonomy" id="43655"/>
    <lineage>
        <taxon>Bacteria</taxon>
        <taxon>Pseudomonadati</taxon>
        <taxon>Pseudomonadota</taxon>
        <taxon>Gammaproteobacteria</taxon>
        <taxon>Alteromonadales</taxon>
        <taxon>Pseudoalteromonadaceae</taxon>
        <taxon>Pseudoalteromonas</taxon>
    </lineage>
</organism>
<sequence>MINPIGITNYQSVSATQSSQYVQKHTASEMSDNHAESANSLSFPDRTHDFTHMTLEEQSKAAKDLYEQGVISMGEHAFMTGKYGLIEHDGQLGGTTLAQAKSEKINVIDTMKDNLAAVKSQAGGDSEVVKNYHSLIRKLEVYQFGLNASA</sequence>
<dbReference type="AlphaFoldDB" id="A0AAD4ALV6"/>
<dbReference type="RefSeq" id="WP_010368074.1">
    <property type="nucleotide sequence ID" value="NZ_AHBZ03000012.1"/>
</dbReference>
<protein>
    <submittedName>
        <fullName evidence="1">Uncharacterized protein</fullName>
    </submittedName>
</protein>
<name>A0AAD4ALV6_9GAMM</name>
<dbReference type="Proteomes" id="UP000016487">
    <property type="component" value="Unassembled WGS sequence"/>
</dbReference>
<evidence type="ECO:0000313" key="2">
    <source>
        <dbReference type="Proteomes" id="UP000016487"/>
    </source>
</evidence>
<dbReference type="EMBL" id="AHBZ03000012">
    <property type="protein sequence ID" value="KAF7775009.1"/>
    <property type="molecule type" value="Genomic_DNA"/>
</dbReference>
<reference evidence="1" key="2">
    <citation type="submission" date="2015-03" db="EMBL/GenBank/DDBJ databases">
        <title>Genome sequence of Pseudoalteromonas citrea.</title>
        <authorList>
            <person name="Xie B.-B."/>
            <person name="Rong J.-C."/>
            <person name="Qin Q.-L."/>
            <person name="Zhang Y.-Z."/>
        </authorList>
    </citation>
    <scope>NUCLEOTIDE SEQUENCE</scope>
    <source>
        <strain evidence="1">DSM 8771</strain>
    </source>
</reference>
<reference evidence="1" key="1">
    <citation type="journal article" date="2012" name="J. Bacteriol.">
        <title>Genome sequences of type strains of seven species of the marine bacterium Pseudoalteromonas.</title>
        <authorList>
            <person name="Xie B.B."/>
            <person name="Shu Y.L."/>
            <person name="Qin Q.L."/>
            <person name="Rong J.C."/>
            <person name="Zhang X.Y."/>
            <person name="Chen X.L."/>
            <person name="Shi M."/>
            <person name="He H.L."/>
            <person name="Zhou B.C."/>
            <person name="Zhang Y.Z."/>
        </authorList>
    </citation>
    <scope>NUCLEOTIDE SEQUENCE</scope>
    <source>
        <strain evidence="1">DSM 8771</strain>
    </source>
</reference>
<proteinExistence type="predicted"/>
<comment type="caution">
    <text evidence="1">The sequence shown here is derived from an EMBL/GenBank/DDBJ whole genome shotgun (WGS) entry which is preliminary data.</text>
</comment>